<reference evidence="2 3" key="1">
    <citation type="submission" date="2018-02" db="EMBL/GenBank/DDBJ databases">
        <title>The genomes of Aspergillus section Nigri reveals drivers in fungal speciation.</title>
        <authorList>
            <consortium name="DOE Joint Genome Institute"/>
            <person name="Vesth T.C."/>
            <person name="Nybo J."/>
            <person name="Theobald S."/>
            <person name="Brandl J."/>
            <person name="Frisvad J.C."/>
            <person name="Nielsen K.F."/>
            <person name="Lyhne E.K."/>
            <person name="Kogle M.E."/>
            <person name="Kuo A."/>
            <person name="Riley R."/>
            <person name="Clum A."/>
            <person name="Nolan M."/>
            <person name="Lipzen A."/>
            <person name="Salamov A."/>
            <person name="Henrissat B."/>
            <person name="Wiebenga A."/>
            <person name="De vries R.P."/>
            <person name="Grigoriev I.V."/>
            <person name="Mortensen U.H."/>
            <person name="Andersen M.R."/>
            <person name="Baker S.E."/>
        </authorList>
    </citation>
    <scope>NUCLEOTIDE SEQUENCE [LARGE SCALE GENOMIC DNA]</scope>
    <source>
        <strain evidence="2 3">CBS 707.79</strain>
    </source>
</reference>
<dbReference type="STRING" id="1448320.A0A319DH31"/>
<accession>A0A319DH31</accession>
<gene>
    <name evidence="2" type="ORF">BO71DRAFT_396829</name>
</gene>
<organism evidence="2 3">
    <name type="scientific">Aspergillus ellipticus CBS 707.79</name>
    <dbReference type="NCBI Taxonomy" id="1448320"/>
    <lineage>
        <taxon>Eukaryota</taxon>
        <taxon>Fungi</taxon>
        <taxon>Dikarya</taxon>
        <taxon>Ascomycota</taxon>
        <taxon>Pezizomycotina</taxon>
        <taxon>Eurotiomycetes</taxon>
        <taxon>Eurotiomycetidae</taxon>
        <taxon>Eurotiales</taxon>
        <taxon>Aspergillaceae</taxon>
        <taxon>Aspergillus</taxon>
        <taxon>Aspergillus subgen. Circumdati</taxon>
    </lineage>
</organism>
<sequence length="246" mass="27484">MPSASPSGRSRSSASDQDATTPASEFLATEIYKTGSQPGLRSIPPSPERDFLTLTWGPIIYLTSYTSSSPHLVHLFLRALNTEIQKAIPRCLPGPRKQLRLLETTYSAKVFSIEQKYSGADVDYIRQVFHHWKRADLSLPSIELPVRLRTCLVVDHEVLRAVEEVKNGLADEDDGNAYGNCPVIMVEENFPDRRRRDSNPADHEYPGWTKVTLSALVEVTDGLRDASGSKRYHKPGLVYTGNGQWS</sequence>
<evidence type="ECO:0000256" key="1">
    <source>
        <dbReference type="SAM" id="MobiDB-lite"/>
    </source>
</evidence>
<dbReference type="EMBL" id="KZ825834">
    <property type="protein sequence ID" value="PYH96701.1"/>
    <property type="molecule type" value="Genomic_DNA"/>
</dbReference>
<feature type="region of interest" description="Disordered" evidence="1">
    <location>
        <begin position="1"/>
        <end position="22"/>
    </location>
</feature>
<proteinExistence type="predicted"/>
<feature type="compositionally biased region" description="Low complexity" evidence="1">
    <location>
        <begin position="1"/>
        <end position="15"/>
    </location>
</feature>
<dbReference type="OrthoDB" id="4520016at2759"/>
<evidence type="ECO:0000313" key="2">
    <source>
        <dbReference type="EMBL" id="PYH96701.1"/>
    </source>
</evidence>
<dbReference type="Proteomes" id="UP000247810">
    <property type="component" value="Unassembled WGS sequence"/>
</dbReference>
<evidence type="ECO:0000313" key="3">
    <source>
        <dbReference type="Proteomes" id="UP000247810"/>
    </source>
</evidence>
<dbReference type="AlphaFoldDB" id="A0A319DH31"/>
<name>A0A319DH31_9EURO</name>
<protein>
    <submittedName>
        <fullName evidence="2">Uncharacterized protein</fullName>
    </submittedName>
</protein>
<dbReference type="VEuPathDB" id="FungiDB:BO71DRAFT_396829"/>
<keyword evidence="3" id="KW-1185">Reference proteome</keyword>